<feature type="signal peptide" evidence="1">
    <location>
        <begin position="1"/>
        <end position="19"/>
    </location>
</feature>
<evidence type="ECO:0000256" key="1">
    <source>
        <dbReference type="SAM" id="SignalP"/>
    </source>
</evidence>
<dbReference type="PANTHER" id="PTHR31571">
    <property type="entry name" value="ALTERED INHERITANCE OF MITOCHONDRIA PROTEIN 6"/>
    <property type="match status" value="1"/>
</dbReference>
<accession>A0AAF0E5J0</accession>
<organism evidence="2 3">
    <name type="scientific">Malassezia caprae</name>
    <dbReference type="NCBI Taxonomy" id="1381934"/>
    <lineage>
        <taxon>Eukaryota</taxon>
        <taxon>Fungi</taxon>
        <taxon>Dikarya</taxon>
        <taxon>Basidiomycota</taxon>
        <taxon>Ustilaginomycotina</taxon>
        <taxon>Malasseziomycetes</taxon>
        <taxon>Malasseziales</taxon>
        <taxon>Malasseziaceae</taxon>
        <taxon>Malassezia</taxon>
    </lineage>
</organism>
<evidence type="ECO:0000313" key="2">
    <source>
        <dbReference type="EMBL" id="WFD17793.1"/>
    </source>
</evidence>
<gene>
    <name evidence="2" type="ORF">MCAP1_000002</name>
</gene>
<name>A0AAF0E5J0_9BASI</name>
<dbReference type="AlphaFoldDB" id="A0AAF0E5J0"/>
<dbReference type="Proteomes" id="UP001220961">
    <property type="component" value="Chromosome 1"/>
</dbReference>
<feature type="chain" id="PRO_5042187198" description="Altered inheritance of mitochondria protein 6" evidence="1">
    <location>
        <begin position="20"/>
        <end position="315"/>
    </location>
</feature>
<dbReference type="PANTHER" id="PTHR31571:SF1">
    <property type="entry name" value="ALTERED INHERITANCE OF MITOCHONDRIA PROTEIN 6"/>
    <property type="match status" value="1"/>
</dbReference>
<sequence length="315" mass="35662">MIVPSVCAALALIVPSAMATDPIKPNRTILFHSHNDYLQPRPVYHAFDHGFRSFESDLWWNKDAKKFYVAHTIIEIDHSKTFQTETLDRVVKIMEGNYSSEYSKNAPNKFLNDPSNQPTDDPDWYKYYSKGFGGVRPIQLLLEIKSNDGETSWPHLMEQLEPLRKRGWLTKWENGKIHYGPVILVGTGGTPSYEIAPKHSRDYFFDCPAGSLNGSVETPSGSKFPFNSTLCPMSSTSYVSVPHSNLGLLPPPRKAPAQFHRDIVETHHYNSTTRFYGVVPFAPARIDDFNMLIQQGSDWINTDVMSDQAAYNGRS</sequence>
<dbReference type="EMBL" id="CP119908">
    <property type="protein sequence ID" value="WFD17793.1"/>
    <property type="molecule type" value="Genomic_DNA"/>
</dbReference>
<keyword evidence="3" id="KW-1185">Reference proteome</keyword>
<protein>
    <recommendedName>
        <fullName evidence="4">Altered inheritance of mitochondria protein 6</fullName>
    </recommendedName>
</protein>
<reference evidence="2" key="1">
    <citation type="submission" date="2023-03" db="EMBL/GenBank/DDBJ databases">
        <title>Mating type loci evolution in Malassezia.</title>
        <authorList>
            <person name="Coelho M.A."/>
        </authorList>
    </citation>
    <scope>NUCLEOTIDE SEQUENCE</scope>
    <source>
        <strain evidence="2">CBS 10434</strain>
    </source>
</reference>
<keyword evidence="1" id="KW-0732">Signal</keyword>
<evidence type="ECO:0000313" key="3">
    <source>
        <dbReference type="Proteomes" id="UP001220961"/>
    </source>
</evidence>
<proteinExistence type="predicted"/>
<evidence type="ECO:0008006" key="4">
    <source>
        <dbReference type="Google" id="ProtNLM"/>
    </source>
</evidence>
<dbReference type="InterPro" id="IPR051236">
    <property type="entry name" value="HAT_RTT109-like"/>
</dbReference>